<evidence type="ECO:0000256" key="3">
    <source>
        <dbReference type="ARBA" id="ARBA00022840"/>
    </source>
</evidence>
<dbReference type="PROSITE" id="PS00211">
    <property type="entry name" value="ABC_TRANSPORTER_1"/>
    <property type="match status" value="1"/>
</dbReference>
<dbReference type="InterPro" id="IPR003439">
    <property type="entry name" value="ABC_transporter-like_ATP-bd"/>
</dbReference>
<dbReference type="PANTHER" id="PTHR24220:SF685">
    <property type="entry name" value="ABC TRANSPORTER RELATED"/>
    <property type="match status" value="1"/>
</dbReference>
<sequence>MHTTSDPETRRPDAPGTTWLLRAERIGKHYGHTTALRDASLTLQPGEAVAITGPSGSGKSTLLHALAGIIAVDTGDIVVRRPDGSGVEDLATLADAERSAFRLHRFGFVFQQGLLVPELTAGENVALPLLLAGSSRAQALQRADAELARLDLAGLGERRPGQLSGGQAQRVAIARALVTGPTIVFADEPTGALDSRTAEDVLDALLATVDGDARALVIVTHDERVAARCDRVVHLLDGRIVDAR</sequence>
<dbReference type="InterPro" id="IPR017911">
    <property type="entry name" value="MacB-like_ATP-bd"/>
</dbReference>
<dbReference type="AlphaFoldDB" id="A0A7J5BNL1"/>
<dbReference type="InterPro" id="IPR027417">
    <property type="entry name" value="P-loop_NTPase"/>
</dbReference>
<keyword evidence="6" id="KW-1185">Reference proteome</keyword>
<evidence type="ECO:0000256" key="2">
    <source>
        <dbReference type="ARBA" id="ARBA00022741"/>
    </source>
</evidence>
<evidence type="ECO:0000313" key="5">
    <source>
        <dbReference type="EMBL" id="KAB1653846.1"/>
    </source>
</evidence>
<dbReference type="OrthoDB" id="9802264at2"/>
<dbReference type="GO" id="GO:0005524">
    <property type="term" value="F:ATP binding"/>
    <property type="evidence" value="ECO:0007669"/>
    <property type="project" value="UniProtKB-KW"/>
</dbReference>
<dbReference type="Proteomes" id="UP000467240">
    <property type="component" value="Unassembled WGS sequence"/>
</dbReference>
<dbReference type="PANTHER" id="PTHR24220">
    <property type="entry name" value="IMPORT ATP-BINDING PROTEIN"/>
    <property type="match status" value="1"/>
</dbReference>
<dbReference type="InterPro" id="IPR015854">
    <property type="entry name" value="ABC_transpr_LolD-like"/>
</dbReference>
<accession>A0A7J5BNL1</accession>
<dbReference type="CDD" id="cd03255">
    <property type="entry name" value="ABC_MJ0796_LolCDE_FtsE"/>
    <property type="match status" value="1"/>
</dbReference>
<keyword evidence="3 5" id="KW-0067">ATP-binding</keyword>
<evidence type="ECO:0000313" key="6">
    <source>
        <dbReference type="Proteomes" id="UP000467240"/>
    </source>
</evidence>
<dbReference type="RefSeq" id="WP_158041683.1">
    <property type="nucleotide sequence ID" value="NZ_JACCFV010000001.1"/>
</dbReference>
<dbReference type="GO" id="GO:0022857">
    <property type="term" value="F:transmembrane transporter activity"/>
    <property type="evidence" value="ECO:0007669"/>
    <property type="project" value="TreeGrafter"/>
</dbReference>
<proteinExistence type="predicted"/>
<dbReference type="InterPro" id="IPR017871">
    <property type="entry name" value="ABC_transporter-like_CS"/>
</dbReference>
<dbReference type="SMART" id="SM00382">
    <property type="entry name" value="AAA"/>
    <property type="match status" value="1"/>
</dbReference>
<dbReference type="GO" id="GO:0005886">
    <property type="term" value="C:plasma membrane"/>
    <property type="evidence" value="ECO:0007669"/>
    <property type="project" value="TreeGrafter"/>
</dbReference>
<protein>
    <submittedName>
        <fullName evidence="5">ABC transporter ATP-binding protein</fullName>
    </submittedName>
</protein>
<gene>
    <name evidence="5" type="ORF">F8O01_14575</name>
</gene>
<dbReference type="SUPFAM" id="SSF52540">
    <property type="entry name" value="P-loop containing nucleoside triphosphate hydrolases"/>
    <property type="match status" value="1"/>
</dbReference>
<dbReference type="GO" id="GO:0016887">
    <property type="term" value="F:ATP hydrolysis activity"/>
    <property type="evidence" value="ECO:0007669"/>
    <property type="project" value="InterPro"/>
</dbReference>
<dbReference type="Pfam" id="PF00005">
    <property type="entry name" value="ABC_tran"/>
    <property type="match status" value="1"/>
</dbReference>
<organism evidence="5 6">
    <name type="scientific">Pseudoclavibacter chungangensis</name>
    <dbReference type="NCBI Taxonomy" id="587635"/>
    <lineage>
        <taxon>Bacteria</taxon>
        <taxon>Bacillati</taxon>
        <taxon>Actinomycetota</taxon>
        <taxon>Actinomycetes</taxon>
        <taxon>Micrococcales</taxon>
        <taxon>Microbacteriaceae</taxon>
        <taxon>Pseudoclavibacter</taxon>
    </lineage>
</organism>
<feature type="domain" description="ABC transporter" evidence="4">
    <location>
        <begin position="21"/>
        <end position="243"/>
    </location>
</feature>
<keyword evidence="2" id="KW-0547">Nucleotide-binding</keyword>
<dbReference type="InterPro" id="IPR003593">
    <property type="entry name" value="AAA+_ATPase"/>
</dbReference>
<evidence type="ECO:0000259" key="4">
    <source>
        <dbReference type="PROSITE" id="PS50893"/>
    </source>
</evidence>
<dbReference type="EMBL" id="WBJZ01000021">
    <property type="protein sequence ID" value="KAB1653846.1"/>
    <property type="molecule type" value="Genomic_DNA"/>
</dbReference>
<dbReference type="PROSITE" id="PS50893">
    <property type="entry name" value="ABC_TRANSPORTER_2"/>
    <property type="match status" value="1"/>
</dbReference>
<comment type="caution">
    <text evidence="5">The sequence shown here is derived from an EMBL/GenBank/DDBJ whole genome shotgun (WGS) entry which is preliminary data.</text>
</comment>
<evidence type="ECO:0000256" key="1">
    <source>
        <dbReference type="ARBA" id="ARBA00022448"/>
    </source>
</evidence>
<reference evidence="5 6" key="1">
    <citation type="submission" date="2019-09" db="EMBL/GenBank/DDBJ databases">
        <title>Phylogeny of genus Pseudoclavibacter and closely related genus.</title>
        <authorList>
            <person name="Li Y."/>
        </authorList>
    </citation>
    <scope>NUCLEOTIDE SEQUENCE [LARGE SCALE GENOMIC DNA]</scope>
    <source>
        <strain evidence="5 6">DSM 23821</strain>
    </source>
</reference>
<dbReference type="Gene3D" id="3.40.50.300">
    <property type="entry name" value="P-loop containing nucleotide triphosphate hydrolases"/>
    <property type="match status" value="1"/>
</dbReference>
<keyword evidence="1" id="KW-0813">Transport</keyword>
<name>A0A7J5BNL1_9MICO</name>